<keyword evidence="3" id="KW-1003">Cell membrane</keyword>
<feature type="transmembrane region" description="Helical" evidence="7">
    <location>
        <begin position="190"/>
        <end position="212"/>
    </location>
</feature>
<evidence type="ECO:0000256" key="3">
    <source>
        <dbReference type="ARBA" id="ARBA00022475"/>
    </source>
</evidence>
<keyword evidence="9" id="KW-1185">Reference proteome</keyword>
<evidence type="ECO:0000256" key="2">
    <source>
        <dbReference type="ARBA" id="ARBA00022448"/>
    </source>
</evidence>
<evidence type="ECO:0000256" key="5">
    <source>
        <dbReference type="ARBA" id="ARBA00022989"/>
    </source>
</evidence>
<evidence type="ECO:0000256" key="4">
    <source>
        <dbReference type="ARBA" id="ARBA00022692"/>
    </source>
</evidence>
<keyword evidence="2" id="KW-0813">Transport</keyword>
<feature type="transmembrane region" description="Helical" evidence="7">
    <location>
        <begin position="299"/>
        <end position="320"/>
    </location>
</feature>
<evidence type="ECO:0000256" key="6">
    <source>
        <dbReference type="ARBA" id="ARBA00023136"/>
    </source>
</evidence>
<dbReference type="PANTHER" id="PTHR42865:SF7">
    <property type="entry name" value="PROTON_GLUTAMATE-ASPARTATE SYMPORTER"/>
    <property type="match status" value="1"/>
</dbReference>
<keyword evidence="6 7" id="KW-0472">Membrane</keyword>
<dbReference type="Pfam" id="PF00375">
    <property type="entry name" value="SDF"/>
    <property type="match status" value="1"/>
</dbReference>
<dbReference type="AlphaFoldDB" id="A0A6I2UCN9"/>
<dbReference type="EMBL" id="VUNR01000008">
    <property type="protein sequence ID" value="MSU08487.1"/>
    <property type="molecule type" value="Genomic_DNA"/>
</dbReference>
<feature type="transmembrane region" description="Helical" evidence="7">
    <location>
        <begin position="87"/>
        <end position="108"/>
    </location>
</feature>
<dbReference type="PRINTS" id="PR00173">
    <property type="entry name" value="EDTRNSPORT"/>
</dbReference>
<keyword evidence="5 7" id="KW-1133">Transmembrane helix</keyword>
<evidence type="ECO:0000256" key="7">
    <source>
        <dbReference type="SAM" id="Phobius"/>
    </source>
</evidence>
<feature type="transmembrane region" description="Helical" evidence="7">
    <location>
        <begin position="152"/>
        <end position="169"/>
    </location>
</feature>
<keyword evidence="4 7" id="KW-0812">Transmembrane</keyword>
<organism evidence="8 9">
    <name type="scientific">Anaerovibrio slackiae</name>
    <dbReference type="NCBI Taxonomy" id="2652309"/>
    <lineage>
        <taxon>Bacteria</taxon>
        <taxon>Bacillati</taxon>
        <taxon>Bacillota</taxon>
        <taxon>Negativicutes</taxon>
        <taxon>Selenomonadales</taxon>
        <taxon>Selenomonadaceae</taxon>
        <taxon>Anaerovibrio</taxon>
    </lineage>
</organism>
<dbReference type="InterPro" id="IPR001991">
    <property type="entry name" value="Na-dicarboxylate_symporter"/>
</dbReference>
<name>A0A6I2UCN9_9FIRM</name>
<proteinExistence type="predicted"/>
<dbReference type="GeneID" id="96778414"/>
<feature type="transmembrane region" description="Helical" evidence="7">
    <location>
        <begin position="56"/>
        <end position="75"/>
    </location>
</feature>
<gene>
    <name evidence="8" type="ORF">FYJ84_05745</name>
</gene>
<dbReference type="PANTHER" id="PTHR42865">
    <property type="entry name" value="PROTON/GLUTAMATE-ASPARTATE SYMPORTER"/>
    <property type="match status" value="1"/>
</dbReference>
<reference evidence="8 9" key="1">
    <citation type="submission" date="2019-08" db="EMBL/GenBank/DDBJ databases">
        <title>In-depth cultivation of the pig gut microbiome towards novel bacterial diversity and tailored functional studies.</title>
        <authorList>
            <person name="Wylensek D."/>
            <person name="Hitch T.C.A."/>
            <person name="Clavel T."/>
        </authorList>
    </citation>
    <scope>NUCLEOTIDE SEQUENCE [LARGE SCALE GENOMIC DNA]</scope>
    <source>
        <strain evidence="8 9">WCA-693-APC-5D-A</strain>
    </source>
</reference>
<protein>
    <submittedName>
        <fullName evidence="8">Dicarboxylate/amino acid:cation symporter</fullName>
    </submittedName>
</protein>
<feature type="transmembrane region" description="Helical" evidence="7">
    <location>
        <begin position="255"/>
        <end position="279"/>
    </location>
</feature>
<feature type="transmembrane region" description="Helical" evidence="7">
    <location>
        <begin position="327"/>
        <end position="346"/>
    </location>
</feature>
<dbReference type="Proteomes" id="UP000433181">
    <property type="component" value="Unassembled WGS sequence"/>
</dbReference>
<comment type="subcellular location">
    <subcellularLocation>
        <location evidence="1">Cell membrane</location>
        <topology evidence="1">Multi-pass membrane protein</topology>
    </subcellularLocation>
</comment>
<dbReference type="RefSeq" id="WP_154406649.1">
    <property type="nucleotide sequence ID" value="NZ_VUNR01000008.1"/>
</dbReference>
<accession>A0A6I2UCN9</accession>
<evidence type="ECO:0000313" key="8">
    <source>
        <dbReference type="EMBL" id="MSU08487.1"/>
    </source>
</evidence>
<feature type="transmembrane region" description="Helical" evidence="7">
    <location>
        <begin position="12"/>
        <end position="36"/>
    </location>
</feature>
<dbReference type="GO" id="GO:0005886">
    <property type="term" value="C:plasma membrane"/>
    <property type="evidence" value="ECO:0007669"/>
    <property type="project" value="UniProtKB-SubCell"/>
</dbReference>
<dbReference type="GO" id="GO:0015293">
    <property type="term" value="F:symporter activity"/>
    <property type="evidence" value="ECO:0007669"/>
    <property type="project" value="UniProtKB-KW"/>
</dbReference>
<feature type="transmembrane region" description="Helical" evidence="7">
    <location>
        <begin position="352"/>
        <end position="375"/>
    </location>
</feature>
<dbReference type="SUPFAM" id="SSF118215">
    <property type="entry name" value="Proton glutamate symport protein"/>
    <property type="match status" value="1"/>
</dbReference>
<sequence>MSTSGLSKKGSAGLTFAIFLGLLLGIVFGLLVPGRFEFLLPAVDLVSSLYMNALRMMIYPLVFCSLITGIQGIGSISATGRVGFQSLLYFCTTTLLASLLGLFLPMMLGVGQGISITMAETEVQAMKFTSLLDTVKNLIPANPIASFAEGNMLQILVFAVAVGIACLSLKEQAQPFVRLCEAVNAICLKVVGVVIYFTPIGVFCTIANVVVANGTDTIISLAGVMIALYTTLLLYILIVYGGIVRLVGKMGLREFFGAVMPAALNAFGTCSSSATLPIAKSCADKMGVPNEISSLSLPLGATINMDAVSIVMSFMIVFFANACGVDVNLGLMVVVMLSNTLLSIGTPGVPGAAIASFAALSAIAGLPAGILAVYISVNTMIDMGATCCNVLGDLACSVAMKKTLHLES</sequence>
<evidence type="ECO:0000256" key="1">
    <source>
        <dbReference type="ARBA" id="ARBA00004651"/>
    </source>
</evidence>
<evidence type="ECO:0000313" key="9">
    <source>
        <dbReference type="Proteomes" id="UP000433181"/>
    </source>
</evidence>
<feature type="transmembrane region" description="Helical" evidence="7">
    <location>
        <begin position="218"/>
        <end position="243"/>
    </location>
</feature>
<comment type="caution">
    <text evidence="8">The sequence shown here is derived from an EMBL/GenBank/DDBJ whole genome shotgun (WGS) entry which is preliminary data.</text>
</comment>
<dbReference type="InterPro" id="IPR036458">
    <property type="entry name" value="Na:dicarbo_symporter_sf"/>
</dbReference>
<dbReference type="Gene3D" id="1.10.3860.10">
    <property type="entry name" value="Sodium:dicarboxylate symporter"/>
    <property type="match status" value="1"/>
</dbReference>